<dbReference type="PANTHER" id="PTHR10972">
    <property type="entry name" value="OXYSTEROL-BINDING PROTEIN-RELATED"/>
    <property type="match status" value="1"/>
</dbReference>
<feature type="region of interest" description="Disordered" evidence="10">
    <location>
        <begin position="247"/>
        <end position="332"/>
    </location>
</feature>
<protein>
    <recommendedName>
        <fullName evidence="9">Oxysterol-binding protein</fullName>
    </recommendedName>
</protein>
<feature type="compositionally biased region" description="Polar residues" evidence="10">
    <location>
        <begin position="247"/>
        <end position="265"/>
    </location>
</feature>
<keyword evidence="7" id="KW-0472">Membrane</keyword>
<dbReference type="Pfam" id="PF01237">
    <property type="entry name" value="Oxysterol_BP"/>
    <property type="match status" value="1"/>
</dbReference>
<evidence type="ECO:0000256" key="5">
    <source>
        <dbReference type="ARBA" id="ARBA00023055"/>
    </source>
</evidence>
<name>A0A6P4Y3T3_BRABE</name>
<dbReference type="GO" id="GO:0006869">
    <property type="term" value="P:lipid transport"/>
    <property type="evidence" value="ECO:0007669"/>
    <property type="project" value="UniProtKB-KW"/>
</dbReference>
<feature type="compositionally biased region" description="Low complexity" evidence="10">
    <location>
        <begin position="319"/>
        <end position="332"/>
    </location>
</feature>
<keyword evidence="3 9" id="KW-0813">Transport</keyword>
<feature type="compositionally biased region" description="Polar residues" evidence="10">
    <location>
        <begin position="366"/>
        <end position="388"/>
    </location>
</feature>
<dbReference type="InterPro" id="IPR001849">
    <property type="entry name" value="PH_domain"/>
</dbReference>
<dbReference type="FunFam" id="2.30.29.30:FF:000074">
    <property type="entry name" value="Oxysterol-binding protein"/>
    <property type="match status" value="1"/>
</dbReference>
<proteinExistence type="inferred from homology"/>
<dbReference type="SMART" id="SM00233">
    <property type="entry name" value="PH"/>
    <property type="match status" value="1"/>
</dbReference>
<feature type="region of interest" description="Disordered" evidence="10">
    <location>
        <begin position="361"/>
        <end position="404"/>
    </location>
</feature>
<dbReference type="PROSITE" id="PS01013">
    <property type="entry name" value="OSBP"/>
    <property type="match status" value="1"/>
</dbReference>
<dbReference type="GO" id="GO:0005886">
    <property type="term" value="C:plasma membrane"/>
    <property type="evidence" value="ECO:0007669"/>
    <property type="project" value="TreeGrafter"/>
</dbReference>
<dbReference type="InterPro" id="IPR000648">
    <property type="entry name" value="Oxysterol-bd"/>
</dbReference>
<evidence type="ECO:0000256" key="1">
    <source>
        <dbReference type="ARBA" id="ARBA00004170"/>
    </source>
</evidence>
<dbReference type="FunFam" id="2.40.160.120:FF:000003">
    <property type="entry name" value="Oxysterol-binding protein"/>
    <property type="match status" value="1"/>
</dbReference>
<dbReference type="AlphaFoldDB" id="A0A6P4Y3T3"/>
<evidence type="ECO:0000256" key="7">
    <source>
        <dbReference type="ARBA" id="ARBA00023136"/>
    </source>
</evidence>
<evidence type="ECO:0000256" key="6">
    <source>
        <dbReference type="ARBA" id="ARBA00023121"/>
    </source>
</evidence>
<evidence type="ECO:0000256" key="4">
    <source>
        <dbReference type="ARBA" id="ARBA00022553"/>
    </source>
</evidence>
<dbReference type="PANTHER" id="PTHR10972:SF205">
    <property type="entry name" value="OXYSTEROL-BINDING PROTEIN 1"/>
    <property type="match status" value="1"/>
</dbReference>
<comment type="subcellular location">
    <subcellularLocation>
        <location evidence="1">Membrane</location>
        <topology evidence="1">Peripheral membrane protein</topology>
    </subcellularLocation>
</comment>
<dbReference type="OrthoDB" id="1854502at2759"/>
<organism evidence="12 13">
    <name type="scientific">Branchiostoma belcheri</name>
    <name type="common">Amphioxus</name>
    <dbReference type="NCBI Taxonomy" id="7741"/>
    <lineage>
        <taxon>Eukaryota</taxon>
        <taxon>Metazoa</taxon>
        <taxon>Chordata</taxon>
        <taxon>Cephalochordata</taxon>
        <taxon>Leptocardii</taxon>
        <taxon>Amphioxiformes</taxon>
        <taxon>Branchiostomatidae</taxon>
        <taxon>Branchiostoma</taxon>
    </lineage>
</organism>
<evidence type="ECO:0000259" key="11">
    <source>
        <dbReference type="PROSITE" id="PS50003"/>
    </source>
</evidence>
<feature type="compositionally biased region" description="Acidic residues" evidence="10">
    <location>
        <begin position="283"/>
        <end position="299"/>
    </location>
</feature>
<keyword evidence="4" id="KW-0597">Phosphoprotein</keyword>
<dbReference type="InterPro" id="IPR037239">
    <property type="entry name" value="OSBP_sf"/>
</dbReference>
<dbReference type="InterPro" id="IPR018494">
    <property type="entry name" value="Oxysterol-bd_CS"/>
</dbReference>
<feature type="domain" description="PH" evidence="11">
    <location>
        <begin position="16"/>
        <end position="109"/>
    </location>
</feature>
<dbReference type="GO" id="GO:0005829">
    <property type="term" value="C:cytosol"/>
    <property type="evidence" value="ECO:0007669"/>
    <property type="project" value="TreeGrafter"/>
</dbReference>
<dbReference type="Gene3D" id="2.40.160.120">
    <property type="match status" value="1"/>
</dbReference>
<keyword evidence="12" id="KW-1185">Reference proteome</keyword>
<evidence type="ECO:0000256" key="9">
    <source>
        <dbReference type="RuleBase" id="RU003845"/>
    </source>
</evidence>
<dbReference type="InterPro" id="IPR011993">
    <property type="entry name" value="PH-like_dom_sf"/>
</dbReference>
<evidence type="ECO:0000256" key="10">
    <source>
        <dbReference type="SAM" id="MobiDB-lite"/>
    </source>
</evidence>
<evidence type="ECO:0000256" key="3">
    <source>
        <dbReference type="ARBA" id="ARBA00022448"/>
    </source>
</evidence>
<dbReference type="SUPFAM" id="SSF50729">
    <property type="entry name" value="PH domain-like"/>
    <property type="match status" value="1"/>
</dbReference>
<comment type="similarity">
    <text evidence="2 8">Belongs to the OSBP family.</text>
</comment>
<keyword evidence="6" id="KW-0446">Lipid-binding</keyword>
<sequence length="799" mass="90161">MPDSKQSAPSKGKAAPDEFKGWLFKWTNYLKGYQRRWFVLSNGLLSYYRTQAEMAHTCRGTINLAGAYIDVEDSCNFVISNGGTQCYHLKASSEVERQRWVTALELAKAKAIRLMESGASDDDEDGQSHTSPDKNEIQNTLRILSAKLEDLNTCNDLIAKHGAALQRSLSELEMLDKENSTDVQSKVKAVNERATLFRITSNAMINACADYLDLAQTQGRKWQKTLQYEREQRLRLEETVETLARQHNSLEQQVRAQASQGSLKTAPNDKAAADGKPESTAGSDDEDGEFFDAIDETPDSEFRTITIPDSHLTHRRTPSGVSAASMASEASEGAGKDFVYISSSDEEATDKPEEFGVKAKKKLERTASQHSVDSTSSSGGPRTPQTPSKVPKEPRRRRRTRIPEKPNISLNLWSIMKNCIGKELSKIPMPVNFNEPISMLQRLTEDFEYSDILNKAAQLESSTEQLAYVAAFTASAYSTTTQRTGKPFNPLLGETYELDLTEEFGWRAITEQVSHHPPAAAAYVDSKHGWESWQEFTMTSKFRGKYLNIIPQGIAHLKFTATGNHYTWRKVTSIVHNIIVGKLWIDQSGEMDIVNHKTGDKCHLVYTPYSYFSRETPRKVTGVVTDKDGQAHYVLSGTWDKKIEYAKIVKDQTGGNGRGKSVYQTTAPKVIWIRSNPPPWNTTMYNFTEMAMFLNEPEDQVAPTDSRNRPDQRAMENGHWNEANTLKVQLEEKQRAKRKQREAEAAQAAGEGKPYEGHKPVWFEKKLDPQTKNFIHMYKGNYWDCKTKGEFSQCPDIYL</sequence>
<dbReference type="KEGG" id="bbel:109469559"/>
<dbReference type="Pfam" id="PF00169">
    <property type="entry name" value="PH"/>
    <property type="match status" value="1"/>
</dbReference>
<dbReference type="SUPFAM" id="SSF144000">
    <property type="entry name" value="Oxysterol-binding protein-like"/>
    <property type="match status" value="1"/>
</dbReference>
<dbReference type="GO" id="GO:0097038">
    <property type="term" value="C:perinuclear endoplasmic reticulum"/>
    <property type="evidence" value="ECO:0007669"/>
    <property type="project" value="TreeGrafter"/>
</dbReference>
<accession>A0A6P4Y3T3</accession>
<dbReference type="PROSITE" id="PS50003">
    <property type="entry name" value="PH_DOMAIN"/>
    <property type="match status" value="1"/>
</dbReference>
<evidence type="ECO:0000313" key="13">
    <source>
        <dbReference type="RefSeq" id="XP_019623650.1"/>
    </source>
</evidence>
<dbReference type="GO" id="GO:0032934">
    <property type="term" value="F:sterol binding"/>
    <property type="evidence" value="ECO:0007669"/>
    <property type="project" value="TreeGrafter"/>
</dbReference>
<dbReference type="GeneID" id="109469559"/>
<reference evidence="13" key="1">
    <citation type="submission" date="2025-08" db="UniProtKB">
        <authorList>
            <consortium name="RefSeq"/>
        </authorList>
    </citation>
    <scope>IDENTIFICATION</scope>
    <source>
        <tissue evidence="13">Gonad</tissue>
    </source>
</reference>
<dbReference type="RefSeq" id="XP_019623650.1">
    <property type="nucleotide sequence ID" value="XM_019768091.1"/>
</dbReference>
<evidence type="ECO:0000256" key="8">
    <source>
        <dbReference type="RuleBase" id="RU003844"/>
    </source>
</evidence>
<gene>
    <name evidence="13" type="primary">LOC109469559</name>
</gene>
<evidence type="ECO:0000256" key="2">
    <source>
        <dbReference type="ARBA" id="ARBA00008842"/>
    </source>
</evidence>
<dbReference type="Gene3D" id="2.30.29.30">
    <property type="entry name" value="Pleckstrin-homology domain (PH domain)/Phosphotyrosine-binding domain (PTB)"/>
    <property type="match status" value="1"/>
</dbReference>
<evidence type="ECO:0000313" key="12">
    <source>
        <dbReference type="Proteomes" id="UP000515135"/>
    </source>
</evidence>
<dbReference type="CDD" id="cd13284">
    <property type="entry name" value="PH_OSBP_ORP4"/>
    <property type="match status" value="1"/>
</dbReference>
<keyword evidence="5 9" id="KW-0445">Lipid transport</keyword>
<dbReference type="Proteomes" id="UP000515135">
    <property type="component" value="Unplaced"/>
</dbReference>